<feature type="chain" id="PRO_5009527346" description="Secreted protein" evidence="1">
    <location>
        <begin position="23"/>
        <end position="120"/>
    </location>
</feature>
<evidence type="ECO:0000256" key="1">
    <source>
        <dbReference type="SAM" id="SignalP"/>
    </source>
</evidence>
<accession>A0A1F6W7Q7</accession>
<dbReference type="AlphaFoldDB" id="A0A1F6W7Q7"/>
<dbReference type="Proteomes" id="UP000177777">
    <property type="component" value="Unassembled WGS sequence"/>
</dbReference>
<gene>
    <name evidence="2" type="ORF">A3D42_03365</name>
</gene>
<evidence type="ECO:0000313" key="2">
    <source>
        <dbReference type="EMBL" id="OGI77921.1"/>
    </source>
</evidence>
<sequence>MAVAVLLSLTLFLCGNGGSALATFHNASKCKFVGLFSRRAFSAEKYLHSIVFFGGNHWFVRASIPVTTFSRPLKHAVIKRVGEHIKHSSLGNFNTPASIKLPVISSYFPNISHGMRAGQH</sequence>
<proteinExistence type="predicted"/>
<protein>
    <recommendedName>
        <fullName evidence="4">Secreted protein</fullName>
    </recommendedName>
</protein>
<keyword evidence="1" id="KW-0732">Signal</keyword>
<reference evidence="2 3" key="1">
    <citation type="journal article" date="2016" name="Nat. Commun.">
        <title>Thousands of microbial genomes shed light on interconnected biogeochemical processes in an aquifer system.</title>
        <authorList>
            <person name="Anantharaman K."/>
            <person name="Brown C.T."/>
            <person name="Hug L.A."/>
            <person name="Sharon I."/>
            <person name="Castelle C.J."/>
            <person name="Probst A.J."/>
            <person name="Thomas B.C."/>
            <person name="Singh A."/>
            <person name="Wilkins M.J."/>
            <person name="Karaoz U."/>
            <person name="Brodie E.L."/>
            <person name="Williams K.H."/>
            <person name="Hubbard S.S."/>
            <person name="Banfield J.F."/>
        </authorList>
    </citation>
    <scope>NUCLEOTIDE SEQUENCE [LARGE SCALE GENOMIC DNA]</scope>
</reference>
<evidence type="ECO:0008006" key="4">
    <source>
        <dbReference type="Google" id="ProtNLM"/>
    </source>
</evidence>
<evidence type="ECO:0000313" key="3">
    <source>
        <dbReference type="Proteomes" id="UP000177777"/>
    </source>
</evidence>
<name>A0A1F6W7Q7_9BACT</name>
<dbReference type="EMBL" id="MFUE01000007">
    <property type="protein sequence ID" value="OGI77921.1"/>
    <property type="molecule type" value="Genomic_DNA"/>
</dbReference>
<comment type="caution">
    <text evidence="2">The sequence shown here is derived from an EMBL/GenBank/DDBJ whole genome shotgun (WGS) entry which is preliminary data.</text>
</comment>
<feature type="signal peptide" evidence="1">
    <location>
        <begin position="1"/>
        <end position="22"/>
    </location>
</feature>
<organism evidence="2 3">
    <name type="scientific">Candidatus Nomurabacteria bacterium RIFCSPHIGHO2_02_FULL_41_18</name>
    <dbReference type="NCBI Taxonomy" id="1801754"/>
    <lineage>
        <taxon>Bacteria</taxon>
        <taxon>Candidatus Nomuraibacteriota</taxon>
    </lineage>
</organism>